<dbReference type="CDD" id="cd19757">
    <property type="entry name" value="Bbox1"/>
    <property type="match status" value="1"/>
</dbReference>
<organism evidence="3 4">
    <name type="scientific">Anaeramoeba flamelloides</name>
    <dbReference type="NCBI Taxonomy" id="1746091"/>
    <lineage>
        <taxon>Eukaryota</taxon>
        <taxon>Metamonada</taxon>
        <taxon>Anaeramoebidae</taxon>
        <taxon>Anaeramoeba</taxon>
    </lineage>
</organism>
<comment type="caution">
    <text evidence="3">The sequence shown here is derived from an EMBL/GenBank/DDBJ whole genome shotgun (WGS) entry which is preliminary data.</text>
</comment>
<dbReference type="PANTHER" id="PTHR11106">
    <property type="entry name" value="GANGLIOSIDE INDUCED DIFFERENTIATION ASSOCIATED PROTEIN 2-RELATED"/>
    <property type="match status" value="1"/>
</dbReference>
<dbReference type="PANTHER" id="PTHR11106:SF27">
    <property type="entry name" value="MACRO DOMAIN-CONTAINING PROTEIN"/>
    <property type="match status" value="1"/>
</dbReference>
<dbReference type="EMBL" id="JANTQA010000036">
    <property type="protein sequence ID" value="KAJ3436348.1"/>
    <property type="molecule type" value="Genomic_DNA"/>
</dbReference>
<accession>A0AAV7Z3D5</accession>
<feature type="domain" description="Macro" evidence="2">
    <location>
        <begin position="140"/>
        <end position="317"/>
    </location>
</feature>
<feature type="compositionally biased region" description="Acidic residues" evidence="1">
    <location>
        <begin position="29"/>
        <end position="44"/>
    </location>
</feature>
<name>A0AAV7Z3D5_9EUKA</name>
<feature type="compositionally biased region" description="Polar residues" evidence="1">
    <location>
        <begin position="1"/>
        <end position="11"/>
    </location>
</feature>
<dbReference type="Pfam" id="PF01661">
    <property type="entry name" value="Macro"/>
    <property type="match status" value="1"/>
</dbReference>
<evidence type="ECO:0000256" key="1">
    <source>
        <dbReference type="SAM" id="MobiDB-lite"/>
    </source>
</evidence>
<dbReference type="Proteomes" id="UP001146793">
    <property type="component" value="Unassembled WGS sequence"/>
</dbReference>
<reference evidence="3" key="1">
    <citation type="submission" date="2022-08" db="EMBL/GenBank/DDBJ databases">
        <title>Novel sulphate-reducing endosymbionts in the free-living metamonad Anaeramoeba.</title>
        <authorList>
            <person name="Jerlstrom-Hultqvist J."/>
            <person name="Cepicka I."/>
            <person name="Gallot-Lavallee L."/>
            <person name="Salas-Leiva D."/>
            <person name="Curtis B.A."/>
            <person name="Zahonova K."/>
            <person name="Pipaliya S."/>
            <person name="Dacks J."/>
            <person name="Roger A.J."/>
        </authorList>
    </citation>
    <scope>NUCLEOTIDE SEQUENCE</scope>
    <source>
        <strain evidence="3">Busselton2</strain>
    </source>
</reference>
<proteinExistence type="predicted"/>
<dbReference type="SMART" id="SM00506">
    <property type="entry name" value="A1pp"/>
    <property type="match status" value="1"/>
</dbReference>
<dbReference type="AlphaFoldDB" id="A0AAV7Z3D5"/>
<gene>
    <name evidence="3" type="ORF">M0812_18405</name>
</gene>
<evidence type="ECO:0000259" key="2">
    <source>
        <dbReference type="PROSITE" id="PS51154"/>
    </source>
</evidence>
<dbReference type="InterPro" id="IPR043472">
    <property type="entry name" value="Macro_dom-like"/>
</dbReference>
<protein>
    <submittedName>
        <fullName evidence="3">Poly [adp-ribose] polymerase</fullName>
    </submittedName>
</protein>
<sequence length="321" mass="36444">MTNCENKSTFPNKEEEKKSKTQLKSGTETETDTETDTETYTESDSDNEILDRNLHFCEICNGNDDITKIPSVYCKECDHYYCEHHNQIIHSSKEKQKHLRKRIGGVITIKDIIRFHAYANIFLKKFYPEYFKEEEKNTFKTIYKVNNLINKKVALLMGNSASLAIDAVQNSANIGLLHGGGGINSLIHKVGGIKLTQECKKLSPVQSGNTVLTKAYNLPSKYVLHTVGPSNKHPDLLRKAYKSLFQIVKEKDDISTVGLCAVAVGTYGFPIDLATNIALEITRDWLEKNSDSIELITFVVNDKRVFDCYQELMIKLYFPVK</sequence>
<dbReference type="SUPFAM" id="SSF52949">
    <property type="entry name" value="Macro domain-like"/>
    <property type="match status" value="1"/>
</dbReference>
<evidence type="ECO:0000313" key="3">
    <source>
        <dbReference type="EMBL" id="KAJ3436348.1"/>
    </source>
</evidence>
<feature type="region of interest" description="Disordered" evidence="1">
    <location>
        <begin position="1"/>
        <end position="44"/>
    </location>
</feature>
<dbReference type="Gene3D" id="3.40.220.10">
    <property type="entry name" value="Leucine Aminopeptidase, subunit E, domain 1"/>
    <property type="match status" value="1"/>
</dbReference>
<evidence type="ECO:0000313" key="4">
    <source>
        <dbReference type="Proteomes" id="UP001146793"/>
    </source>
</evidence>
<dbReference type="PROSITE" id="PS51154">
    <property type="entry name" value="MACRO"/>
    <property type="match status" value="1"/>
</dbReference>
<dbReference type="InterPro" id="IPR002589">
    <property type="entry name" value="Macro_dom"/>
</dbReference>